<sequence length="383" mass="44118">FVTGNSESEQVVEKMMNPRGDCVTYNILIDDMSKTEDYPSPANRKATYTSRIKFLCRRNRIDEAYGVLNQMIVSGFSPSFATMNDVVRGFLRIGETTKAYNMRNEMNEHTGVSSWMYDDTQVSLYEGLSDEVTYTGLMNAYLDEGNWDNAIKLFYEMKRVPGLFYEMHCSHLLDNLPKSVIHSVFINGLDKKTRTTEIKKELLKFNYMMYELSTDRPILEYHRTLAENSSDDEFKILVELVQCFCSKSKGLDNLVDMFLNTNYKPDGIDDGIVYNLFIIIHRYFKNVDNAYNVYKEMVRSGFACHMFTVFALITTLKEKNMVNELLWVIQSILGSCNLNDSEMVKFCSEFNPKEPVTEALFEVLAEKAKDGLFLKCSYAPANA</sequence>
<dbReference type="InterPro" id="IPR011990">
    <property type="entry name" value="TPR-like_helical_dom_sf"/>
</dbReference>
<evidence type="ECO:0000313" key="3">
    <source>
        <dbReference type="EMBL" id="MCH81815.1"/>
    </source>
</evidence>
<keyword evidence="1" id="KW-0677">Repeat</keyword>
<proteinExistence type="predicted"/>
<dbReference type="NCBIfam" id="TIGR00756">
    <property type="entry name" value="PPR"/>
    <property type="match status" value="2"/>
</dbReference>
<accession>A0A392M3G5</accession>
<feature type="repeat" description="PPR" evidence="2">
    <location>
        <begin position="130"/>
        <end position="160"/>
    </location>
</feature>
<evidence type="ECO:0000256" key="2">
    <source>
        <dbReference type="PROSITE-ProRule" id="PRU00708"/>
    </source>
</evidence>
<dbReference type="PROSITE" id="PS51375">
    <property type="entry name" value="PPR"/>
    <property type="match status" value="2"/>
</dbReference>
<evidence type="ECO:0000313" key="4">
    <source>
        <dbReference type="Proteomes" id="UP000265520"/>
    </source>
</evidence>
<evidence type="ECO:0000256" key="1">
    <source>
        <dbReference type="ARBA" id="ARBA00022737"/>
    </source>
</evidence>
<dbReference type="PANTHER" id="PTHR47942">
    <property type="entry name" value="TETRATRICOPEPTIDE REPEAT (TPR)-LIKE SUPERFAMILY PROTEIN-RELATED"/>
    <property type="match status" value="1"/>
</dbReference>
<feature type="non-terminal residue" evidence="3">
    <location>
        <position position="1"/>
    </location>
</feature>
<organism evidence="3 4">
    <name type="scientific">Trifolium medium</name>
    <dbReference type="NCBI Taxonomy" id="97028"/>
    <lineage>
        <taxon>Eukaryota</taxon>
        <taxon>Viridiplantae</taxon>
        <taxon>Streptophyta</taxon>
        <taxon>Embryophyta</taxon>
        <taxon>Tracheophyta</taxon>
        <taxon>Spermatophyta</taxon>
        <taxon>Magnoliopsida</taxon>
        <taxon>eudicotyledons</taxon>
        <taxon>Gunneridae</taxon>
        <taxon>Pentapetalae</taxon>
        <taxon>rosids</taxon>
        <taxon>fabids</taxon>
        <taxon>Fabales</taxon>
        <taxon>Fabaceae</taxon>
        <taxon>Papilionoideae</taxon>
        <taxon>50 kb inversion clade</taxon>
        <taxon>NPAAA clade</taxon>
        <taxon>Hologalegina</taxon>
        <taxon>IRL clade</taxon>
        <taxon>Trifolieae</taxon>
        <taxon>Trifolium</taxon>
    </lineage>
</organism>
<dbReference type="AlphaFoldDB" id="A0A392M3G5"/>
<dbReference type="EMBL" id="LXQA010002810">
    <property type="protein sequence ID" value="MCH81815.1"/>
    <property type="molecule type" value="Genomic_DNA"/>
</dbReference>
<dbReference type="Gene3D" id="1.25.40.10">
    <property type="entry name" value="Tetratricopeptide repeat domain"/>
    <property type="match status" value="2"/>
</dbReference>
<dbReference type="Pfam" id="PF01535">
    <property type="entry name" value="PPR"/>
    <property type="match status" value="3"/>
</dbReference>
<reference evidence="3 4" key="1">
    <citation type="journal article" date="2018" name="Front. Plant Sci.">
        <title>Red Clover (Trifolium pratense) and Zigzag Clover (T. medium) - A Picture of Genomic Similarities and Differences.</title>
        <authorList>
            <person name="Dluhosova J."/>
            <person name="Istvanek J."/>
            <person name="Nedelnik J."/>
            <person name="Repkova J."/>
        </authorList>
    </citation>
    <scope>NUCLEOTIDE SEQUENCE [LARGE SCALE GENOMIC DNA]</scope>
    <source>
        <strain evidence="4">cv. 10/8</strain>
        <tissue evidence="3">Leaf</tissue>
    </source>
</reference>
<feature type="repeat" description="PPR" evidence="2">
    <location>
        <begin position="44"/>
        <end position="78"/>
    </location>
</feature>
<dbReference type="InterPro" id="IPR002885">
    <property type="entry name" value="PPR_rpt"/>
</dbReference>
<comment type="caution">
    <text evidence="3">The sequence shown here is derived from an EMBL/GenBank/DDBJ whole genome shotgun (WGS) entry which is preliminary data.</text>
</comment>
<dbReference type="PANTHER" id="PTHR47942:SF16">
    <property type="entry name" value="PENTATRICOPEPTIDE REPEAT DOMAIN CONTAINING PROTEIN-RELATED"/>
    <property type="match status" value="1"/>
</dbReference>
<name>A0A392M3G5_9FABA</name>
<gene>
    <name evidence="3" type="ORF">A2U01_0002608</name>
</gene>
<dbReference type="InterPro" id="IPR051222">
    <property type="entry name" value="PPR/CCM1_RNA-binding"/>
</dbReference>
<keyword evidence="4" id="KW-1185">Reference proteome</keyword>
<dbReference type="Proteomes" id="UP000265520">
    <property type="component" value="Unassembled WGS sequence"/>
</dbReference>
<protein>
    <submittedName>
        <fullName evidence="3">Pentatricopeptide repeat-containing protein</fullName>
    </submittedName>
</protein>